<evidence type="ECO:0000259" key="1">
    <source>
        <dbReference type="Pfam" id="PF07463"/>
    </source>
</evidence>
<keyword evidence="3" id="KW-0255">Endonuclease</keyword>
<dbReference type="GO" id="GO:0016788">
    <property type="term" value="F:hydrolase activity, acting on ester bonds"/>
    <property type="evidence" value="ECO:0007669"/>
    <property type="project" value="InterPro"/>
</dbReference>
<organism evidence="3 4">
    <name type="scientific">Flavobacterium phage vB_FspS_mumin9-1</name>
    <dbReference type="NCBI Taxonomy" id="2686263"/>
    <lineage>
        <taxon>Viruses</taxon>
        <taxon>Duplodnaviria</taxon>
        <taxon>Heunggongvirae</taxon>
        <taxon>Uroviricota</taxon>
        <taxon>Caudoviricetes</taxon>
        <taxon>Muminvirus</taxon>
        <taxon>Muminvirus mumin</taxon>
    </lineage>
</organism>
<dbReference type="InterPro" id="IPR044925">
    <property type="entry name" value="His-Me_finger_sf"/>
</dbReference>
<proteinExistence type="predicted"/>
<dbReference type="Proteomes" id="UP000465087">
    <property type="component" value="Segment"/>
</dbReference>
<dbReference type="EMBL" id="MN812224">
    <property type="protein sequence ID" value="QHB39907.1"/>
    <property type="molecule type" value="Genomic_DNA"/>
</dbReference>
<gene>
    <name evidence="3" type="ORF">mumin91_gp034</name>
</gene>
<dbReference type="SUPFAM" id="SSF54060">
    <property type="entry name" value="His-Me finger endonucleases"/>
    <property type="match status" value="1"/>
</dbReference>
<dbReference type="Pfam" id="PF07463">
    <property type="entry name" value="NUMOD4"/>
    <property type="match status" value="1"/>
</dbReference>
<feature type="domain" description="HNH nuclease" evidence="2">
    <location>
        <begin position="58"/>
        <end position="103"/>
    </location>
</feature>
<dbReference type="InterPro" id="IPR010902">
    <property type="entry name" value="NUMOD4"/>
</dbReference>
<dbReference type="InterPro" id="IPR003615">
    <property type="entry name" value="HNH_nuc"/>
</dbReference>
<keyword evidence="4" id="KW-1185">Reference proteome</keyword>
<sequence>MDIEIWLQVFGFDDYQISNYGNVKSLKNGKEKILKAVENGRGYLSVYLRKDKIAYTKRVHVLVCESFLNHFGNGTTEKSIDHIDNNKLNNKLSNLQIISHRENIVKSVKNKTGLTGAKKHGEKYCSYITINNKYKHLGVFKTALEAHNRYKQEVLILNK</sequence>
<accession>A0A6B9LCW9</accession>
<evidence type="ECO:0000313" key="4">
    <source>
        <dbReference type="Proteomes" id="UP000465087"/>
    </source>
</evidence>
<evidence type="ECO:0000259" key="2">
    <source>
        <dbReference type="Pfam" id="PF13392"/>
    </source>
</evidence>
<feature type="domain" description="NUMOD4" evidence="1">
    <location>
        <begin position="4"/>
        <end position="49"/>
    </location>
</feature>
<dbReference type="GO" id="GO:0004519">
    <property type="term" value="F:endonuclease activity"/>
    <property type="evidence" value="ECO:0007669"/>
    <property type="project" value="UniProtKB-KW"/>
</dbReference>
<reference evidence="3 4" key="1">
    <citation type="journal article" date="2020" name="Viruses">
        <title>Diversity and Host Interactions Among Virulent and Temperate Baltic Sea Flavobacterium Phages.</title>
        <authorList>
            <person name="Nilsson E."/>
            <person name="Bayfield O.W."/>
            <person name="Lundin D."/>
            <person name="Antson A.A."/>
            <person name="Holmfeldt K."/>
        </authorList>
    </citation>
    <scope>NUCLEOTIDE SEQUENCE [LARGE SCALE GENOMIC DNA]</scope>
</reference>
<name>A0A6B9LCW9_9CAUD</name>
<keyword evidence="3" id="KW-0540">Nuclease</keyword>
<dbReference type="Gene3D" id="3.90.75.20">
    <property type="match status" value="1"/>
</dbReference>
<dbReference type="Pfam" id="PF13392">
    <property type="entry name" value="HNH_3"/>
    <property type="match status" value="1"/>
</dbReference>
<evidence type="ECO:0000313" key="3">
    <source>
        <dbReference type="EMBL" id="QHB39907.1"/>
    </source>
</evidence>
<protein>
    <submittedName>
        <fullName evidence="3">Endonuclease</fullName>
    </submittedName>
</protein>
<keyword evidence="3" id="KW-0378">Hydrolase</keyword>